<dbReference type="PANTHER" id="PTHR39339:SF1">
    <property type="entry name" value="CHAD DOMAIN-CONTAINING PROTEIN"/>
    <property type="match status" value="1"/>
</dbReference>
<protein>
    <submittedName>
        <fullName evidence="2">CHAD domain-containing protein</fullName>
    </submittedName>
</protein>
<evidence type="ECO:0000259" key="1">
    <source>
        <dbReference type="PROSITE" id="PS51708"/>
    </source>
</evidence>
<sequence length="284" mass="32340">MLHQVLHDYLSEQCQSVADAIPALTATSNEKAIHTLRVSVKKIRALFTLVAHLPGYSFELKKTLKTLKLLQDAAGHLRDLQLQSSLLKGYEQQFKTGYPLLRLLLRNNQALATAQLQETVARIPAKLPEQLPEKLQLNKQHHKHTKATAEMVAYLQQQYEDLIVPPRNAPHEAWHSLRKKAKRLHFQLHILHTHLPDKINEAALHALTKKMGELLGKWHDHHELLLFIKHSIQLARKEKIAISTATTGLVKQVAADCRKYLDGCTALMQKVPAFYITAARIKRL</sequence>
<dbReference type="InterPro" id="IPR007899">
    <property type="entry name" value="CHAD_dom"/>
</dbReference>
<dbReference type="EMBL" id="JBEXAC010000002">
    <property type="protein sequence ID" value="MET7001011.1"/>
    <property type="molecule type" value="Genomic_DNA"/>
</dbReference>
<feature type="domain" description="CHAD" evidence="1">
    <location>
        <begin position="1"/>
        <end position="273"/>
    </location>
</feature>
<dbReference type="SMART" id="SM00880">
    <property type="entry name" value="CHAD"/>
    <property type="match status" value="1"/>
</dbReference>
<dbReference type="Gene3D" id="1.40.20.10">
    <property type="entry name" value="CHAD domain"/>
    <property type="match status" value="1"/>
</dbReference>
<dbReference type="InterPro" id="IPR038186">
    <property type="entry name" value="CHAD_dom_sf"/>
</dbReference>
<reference evidence="2 3" key="1">
    <citation type="submission" date="2024-06" db="EMBL/GenBank/DDBJ databases">
        <title>Chitinophaga defluvii sp. nov., isolated from municipal sewage.</title>
        <authorList>
            <person name="Zhang L."/>
        </authorList>
    </citation>
    <scope>NUCLEOTIDE SEQUENCE [LARGE SCALE GENOMIC DNA]</scope>
    <source>
        <strain evidence="2 3">H8</strain>
    </source>
</reference>
<keyword evidence="3" id="KW-1185">Reference proteome</keyword>
<evidence type="ECO:0000313" key="2">
    <source>
        <dbReference type="EMBL" id="MET7001011.1"/>
    </source>
</evidence>
<dbReference type="RefSeq" id="WP_354663563.1">
    <property type="nucleotide sequence ID" value="NZ_JBEXAC010000002.1"/>
</dbReference>
<gene>
    <name evidence="2" type="ORF">ABR189_26740</name>
</gene>
<name>A0ABV2TD99_9BACT</name>
<dbReference type="PROSITE" id="PS51708">
    <property type="entry name" value="CHAD"/>
    <property type="match status" value="1"/>
</dbReference>
<proteinExistence type="predicted"/>
<accession>A0ABV2TD99</accession>
<dbReference type="Pfam" id="PF05235">
    <property type="entry name" value="CHAD"/>
    <property type="match status" value="1"/>
</dbReference>
<evidence type="ECO:0000313" key="3">
    <source>
        <dbReference type="Proteomes" id="UP001549749"/>
    </source>
</evidence>
<dbReference type="PANTHER" id="PTHR39339">
    <property type="entry name" value="SLR1444 PROTEIN"/>
    <property type="match status" value="1"/>
</dbReference>
<organism evidence="2 3">
    <name type="scientific">Chitinophaga defluvii</name>
    <dbReference type="NCBI Taxonomy" id="3163343"/>
    <lineage>
        <taxon>Bacteria</taxon>
        <taxon>Pseudomonadati</taxon>
        <taxon>Bacteroidota</taxon>
        <taxon>Chitinophagia</taxon>
        <taxon>Chitinophagales</taxon>
        <taxon>Chitinophagaceae</taxon>
        <taxon>Chitinophaga</taxon>
    </lineage>
</organism>
<dbReference type="Proteomes" id="UP001549749">
    <property type="component" value="Unassembled WGS sequence"/>
</dbReference>
<comment type="caution">
    <text evidence="2">The sequence shown here is derived from an EMBL/GenBank/DDBJ whole genome shotgun (WGS) entry which is preliminary data.</text>
</comment>